<dbReference type="EMBL" id="FOHW01000034">
    <property type="protein sequence ID" value="SET93791.1"/>
    <property type="molecule type" value="Genomic_DNA"/>
</dbReference>
<evidence type="ECO:0000313" key="2">
    <source>
        <dbReference type="Proteomes" id="UP000182332"/>
    </source>
</evidence>
<organism evidence="1 2">
    <name type="scientific">Pseudomonas graminis</name>
    <dbReference type="NCBI Taxonomy" id="158627"/>
    <lineage>
        <taxon>Bacteria</taxon>
        <taxon>Pseudomonadati</taxon>
        <taxon>Pseudomonadota</taxon>
        <taxon>Gammaproteobacteria</taxon>
        <taxon>Pseudomonadales</taxon>
        <taxon>Pseudomonadaceae</taxon>
        <taxon>Pseudomonas</taxon>
    </lineage>
</organism>
<dbReference type="AlphaFoldDB" id="A0A1I0IBD7"/>
<protein>
    <submittedName>
        <fullName evidence="1">Uncharacterized protein</fullName>
    </submittedName>
</protein>
<evidence type="ECO:0000313" key="1">
    <source>
        <dbReference type="EMBL" id="SET93791.1"/>
    </source>
</evidence>
<reference evidence="1 2" key="1">
    <citation type="submission" date="2016-10" db="EMBL/GenBank/DDBJ databases">
        <authorList>
            <person name="de Groot N.N."/>
        </authorList>
    </citation>
    <scope>NUCLEOTIDE SEQUENCE [LARGE SCALE GENOMIC DNA]</scope>
    <source>
        <strain evidence="1 2">DSM 11363</strain>
    </source>
</reference>
<gene>
    <name evidence="1" type="ORF">SAMN05216197_13458</name>
</gene>
<accession>A0A1I0IBD7</accession>
<dbReference type="Proteomes" id="UP000182332">
    <property type="component" value="Unassembled WGS sequence"/>
</dbReference>
<proteinExistence type="predicted"/>
<name>A0A1I0IBD7_9PSED</name>
<sequence length="171" mass="17962">MPANAVGQAKLMAQADRIRGQARSYSRSAATARSWASAPPVCGERKGAGTRKTCRSVACPAIGCEAVVNLTTPCLLTHRIHCIAAAARQIAGQATLPQWICVDSQTLWWCGSRLAAERKGAGTRKTCRSVACPAIGCEAVVNLTTPCLLTHRIHCVAAAARQIAGQATLLQ</sequence>